<dbReference type="AlphaFoldDB" id="A0A5C3NNC2"/>
<evidence type="ECO:0000256" key="2">
    <source>
        <dbReference type="SAM" id="Phobius"/>
    </source>
</evidence>
<evidence type="ECO:0000256" key="1">
    <source>
        <dbReference type="SAM" id="MobiDB-lite"/>
    </source>
</evidence>
<proteinExistence type="predicted"/>
<reference evidence="3 4" key="1">
    <citation type="journal article" date="2019" name="Nat. Ecol. Evol.">
        <title>Megaphylogeny resolves global patterns of mushroom evolution.</title>
        <authorList>
            <person name="Varga T."/>
            <person name="Krizsan K."/>
            <person name="Foldi C."/>
            <person name="Dima B."/>
            <person name="Sanchez-Garcia M."/>
            <person name="Sanchez-Ramirez S."/>
            <person name="Szollosi G.J."/>
            <person name="Szarkandi J.G."/>
            <person name="Papp V."/>
            <person name="Albert L."/>
            <person name="Andreopoulos W."/>
            <person name="Angelini C."/>
            <person name="Antonin V."/>
            <person name="Barry K.W."/>
            <person name="Bougher N.L."/>
            <person name="Buchanan P."/>
            <person name="Buyck B."/>
            <person name="Bense V."/>
            <person name="Catcheside P."/>
            <person name="Chovatia M."/>
            <person name="Cooper J."/>
            <person name="Damon W."/>
            <person name="Desjardin D."/>
            <person name="Finy P."/>
            <person name="Geml J."/>
            <person name="Haridas S."/>
            <person name="Hughes K."/>
            <person name="Justo A."/>
            <person name="Karasinski D."/>
            <person name="Kautmanova I."/>
            <person name="Kiss B."/>
            <person name="Kocsube S."/>
            <person name="Kotiranta H."/>
            <person name="LaButti K.M."/>
            <person name="Lechner B.E."/>
            <person name="Liimatainen K."/>
            <person name="Lipzen A."/>
            <person name="Lukacs Z."/>
            <person name="Mihaltcheva S."/>
            <person name="Morgado L.N."/>
            <person name="Niskanen T."/>
            <person name="Noordeloos M.E."/>
            <person name="Ohm R.A."/>
            <person name="Ortiz-Santana B."/>
            <person name="Ovrebo C."/>
            <person name="Racz N."/>
            <person name="Riley R."/>
            <person name="Savchenko A."/>
            <person name="Shiryaev A."/>
            <person name="Soop K."/>
            <person name="Spirin V."/>
            <person name="Szebenyi C."/>
            <person name="Tomsovsky M."/>
            <person name="Tulloss R.E."/>
            <person name="Uehling J."/>
            <person name="Grigoriev I.V."/>
            <person name="Vagvolgyi C."/>
            <person name="Papp T."/>
            <person name="Martin F.M."/>
            <person name="Miettinen O."/>
            <person name="Hibbett D.S."/>
            <person name="Nagy L.G."/>
        </authorList>
    </citation>
    <scope>NUCLEOTIDE SEQUENCE [LARGE SCALE GENOMIC DNA]</scope>
    <source>
        <strain evidence="3 4">HHB13444</strain>
    </source>
</reference>
<sequence>MPYSLYVQLDIPLSLSLVRAAGEPTRVIEFLCDIRACNLRQVLDFHQRCAIVGAIAALHFFSSNMVATPEMWEEFRALLRMTASDSYTLERSANERILLRLFIWAYLRIPIPLYIVVVALFGGPEAAQPAEALKEPDADENESAEEQEESEREAGKGPEKKGEGEGSGESPEGSDGQESGKELEKTGEGSGKGPEGQGPKK</sequence>
<feature type="compositionally biased region" description="Acidic residues" evidence="1">
    <location>
        <begin position="137"/>
        <end position="151"/>
    </location>
</feature>
<keyword evidence="4" id="KW-1185">Reference proteome</keyword>
<feature type="compositionally biased region" description="Low complexity" evidence="1">
    <location>
        <begin position="168"/>
        <end position="177"/>
    </location>
</feature>
<organism evidence="3 4">
    <name type="scientific">Polyporus arcularius HHB13444</name>
    <dbReference type="NCBI Taxonomy" id="1314778"/>
    <lineage>
        <taxon>Eukaryota</taxon>
        <taxon>Fungi</taxon>
        <taxon>Dikarya</taxon>
        <taxon>Basidiomycota</taxon>
        <taxon>Agaricomycotina</taxon>
        <taxon>Agaricomycetes</taxon>
        <taxon>Polyporales</taxon>
        <taxon>Polyporaceae</taxon>
        <taxon>Polyporus</taxon>
    </lineage>
</organism>
<accession>A0A5C3NNC2</accession>
<feature type="region of interest" description="Disordered" evidence="1">
    <location>
        <begin position="130"/>
        <end position="201"/>
    </location>
</feature>
<protein>
    <submittedName>
        <fullName evidence="3">Uncharacterized protein</fullName>
    </submittedName>
</protein>
<dbReference type="EMBL" id="ML212488">
    <property type="protein sequence ID" value="TFK78512.1"/>
    <property type="molecule type" value="Genomic_DNA"/>
</dbReference>
<gene>
    <name evidence="3" type="ORF">K466DRAFT_606917</name>
</gene>
<dbReference type="InParanoid" id="A0A5C3NNC2"/>
<feature type="compositionally biased region" description="Basic and acidic residues" evidence="1">
    <location>
        <begin position="152"/>
        <end position="164"/>
    </location>
</feature>
<dbReference type="Proteomes" id="UP000308197">
    <property type="component" value="Unassembled WGS sequence"/>
</dbReference>
<feature type="compositionally biased region" description="Gly residues" evidence="1">
    <location>
        <begin position="188"/>
        <end position="201"/>
    </location>
</feature>
<keyword evidence="2" id="KW-0472">Membrane</keyword>
<keyword evidence="2" id="KW-0812">Transmembrane</keyword>
<feature type="compositionally biased region" description="Basic and acidic residues" evidence="1">
    <location>
        <begin position="178"/>
        <end position="187"/>
    </location>
</feature>
<evidence type="ECO:0000313" key="4">
    <source>
        <dbReference type="Proteomes" id="UP000308197"/>
    </source>
</evidence>
<evidence type="ECO:0000313" key="3">
    <source>
        <dbReference type="EMBL" id="TFK78512.1"/>
    </source>
</evidence>
<feature type="transmembrane region" description="Helical" evidence="2">
    <location>
        <begin position="101"/>
        <end position="122"/>
    </location>
</feature>
<name>A0A5C3NNC2_9APHY</name>
<keyword evidence="2" id="KW-1133">Transmembrane helix</keyword>